<organism evidence="2 3">
    <name type="scientific">Prauserella rugosa</name>
    <dbReference type="NCBI Taxonomy" id="43354"/>
    <lineage>
        <taxon>Bacteria</taxon>
        <taxon>Bacillati</taxon>
        <taxon>Actinomycetota</taxon>
        <taxon>Actinomycetes</taxon>
        <taxon>Pseudonocardiales</taxon>
        <taxon>Pseudonocardiaceae</taxon>
        <taxon>Prauserella</taxon>
    </lineage>
</organism>
<gene>
    <name evidence="2" type="ORF">JD82_02829</name>
</gene>
<accession>A0A660CBP0</accession>
<keyword evidence="3" id="KW-1185">Reference proteome</keyword>
<evidence type="ECO:0000313" key="3">
    <source>
        <dbReference type="Proteomes" id="UP000317303"/>
    </source>
</evidence>
<dbReference type="EMBL" id="VLJV01000001">
    <property type="protein sequence ID" value="TWH20978.1"/>
    <property type="molecule type" value="Genomic_DNA"/>
</dbReference>
<feature type="transmembrane region" description="Helical" evidence="1">
    <location>
        <begin position="25"/>
        <end position="47"/>
    </location>
</feature>
<protein>
    <submittedName>
        <fullName evidence="2">Uncharacterized protein DUF2530</fullName>
    </submittedName>
</protein>
<sequence length="90" mass="9259">MDEPGNTHGVTGPFRPVPALPKSVVGLWAPVSVGTALWFGALVVLLVTGADSTWTWTALAGGVLGCVGFGIIAWQTAASRRGSRGAQRDL</sequence>
<dbReference type="Pfam" id="PF10745">
    <property type="entry name" value="DUF2530"/>
    <property type="match status" value="1"/>
</dbReference>
<keyword evidence="1" id="KW-0472">Membrane</keyword>
<dbReference type="Proteomes" id="UP000317303">
    <property type="component" value="Unassembled WGS sequence"/>
</dbReference>
<dbReference type="AlphaFoldDB" id="A0A660CBP0"/>
<proteinExistence type="predicted"/>
<reference evidence="2 3" key="1">
    <citation type="submission" date="2019-07" db="EMBL/GenBank/DDBJ databases">
        <title>R&amp;d 2014.</title>
        <authorList>
            <person name="Klenk H.-P."/>
        </authorList>
    </citation>
    <scope>NUCLEOTIDE SEQUENCE [LARGE SCALE GENOMIC DNA]</scope>
    <source>
        <strain evidence="2 3">DSM 43194</strain>
    </source>
</reference>
<keyword evidence="1" id="KW-0812">Transmembrane</keyword>
<evidence type="ECO:0000313" key="2">
    <source>
        <dbReference type="EMBL" id="TWH20978.1"/>
    </source>
</evidence>
<name>A0A660CBP0_9PSEU</name>
<dbReference type="InterPro" id="IPR019681">
    <property type="entry name" value="DUF2530"/>
</dbReference>
<feature type="transmembrane region" description="Helical" evidence="1">
    <location>
        <begin position="53"/>
        <end position="74"/>
    </location>
</feature>
<keyword evidence="1" id="KW-1133">Transmembrane helix</keyword>
<evidence type="ECO:0000256" key="1">
    <source>
        <dbReference type="SAM" id="Phobius"/>
    </source>
</evidence>
<comment type="caution">
    <text evidence="2">The sequence shown here is derived from an EMBL/GenBank/DDBJ whole genome shotgun (WGS) entry which is preliminary data.</text>
</comment>
<dbReference type="RefSeq" id="WP_048808499.1">
    <property type="nucleotide sequence ID" value="NZ_JOIJ01000023.1"/>
</dbReference>